<name>A0A2S6AVY8_9NOCA</name>
<comment type="caution">
    <text evidence="1">The sequence shown here is derived from an EMBL/GenBank/DDBJ whole genome shotgun (WGS) entry which is preliminary data.</text>
</comment>
<proteinExistence type="predicted"/>
<evidence type="ECO:0000313" key="1">
    <source>
        <dbReference type="EMBL" id="PPJ39437.1"/>
    </source>
</evidence>
<protein>
    <submittedName>
        <fullName evidence="1">Uncharacterized protein</fullName>
    </submittedName>
</protein>
<reference evidence="1 2" key="1">
    <citation type="submission" date="2018-02" db="EMBL/GenBank/DDBJ databases">
        <title>8 Nocardia nova and 1 Nocardia cyriacigeorgica strain used for evolution to TMP-SMX.</title>
        <authorList>
            <person name="Mehta H."/>
            <person name="Weng J."/>
            <person name="Shamoo Y."/>
        </authorList>
    </citation>
    <scope>NUCLEOTIDE SEQUENCE [LARGE SCALE GENOMIC DNA]</scope>
    <source>
        <strain evidence="1 2">MDA3139</strain>
    </source>
</reference>
<gene>
    <name evidence="1" type="ORF">C5E45_04695</name>
</gene>
<dbReference type="AlphaFoldDB" id="A0A2S6AVY8"/>
<organism evidence="1 2">
    <name type="scientific">Nocardia nova</name>
    <dbReference type="NCBI Taxonomy" id="37330"/>
    <lineage>
        <taxon>Bacteria</taxon>
        <taxon>Bacillati</taxon>
        <taxon>Actinomycetota</taxon>
        <taxon>Actinomycetes</taxon>
        <taxon>Mycobacteriales</taxon>
        <taxon>Nocardiaceae</taxon>
        <taxon>Nocardia</taxon>
    </lineage>
</organism>
<sequence>MLETLLQPFRRFEATETIEALEPPQLVLPRNHLPREPLVVPRSLARRIRRQREPPCGHSL</sequence>
<dbReference type="EMBL" id="PSZC01000002">
    <property type="protein sequence ID" value="PPJ39437.1"/>
    <property type="molecule type" value="Genomic_DNA"/>
</dbReference>
<evidence type="ECO:0000313" key="2">
    <source>
        <dbReference type="Proteomes" id="UP000239874"/>
    </source>
</evidence>
<dbReference type="Proteomes" id="UP000239874">
    <property type="component" value="Unassembled WGS sequence"/>
</dbReference>
<accession>A0A2S6AVY8</accession>